<feature type="transmembrane region" description="Helical" evidence="1">
    <location>
        <begin position="318"/>
        <end position="337"/>
    </location>
</feature>
<feature type="transmembrane region" description="Helical" evidence="1">
    <location>
        <begin position="284"/>
        <end position="306"/>
    </location>
</feature>
<dbReference type="Proteomes" id="UP000264882">
    <property type="component" value="Chromosome"/>
</dbReference>
<organism evidence="2 3">
    <name type="scientific">Metamycoplasma hyosynoviae</name>
    <dbReference type="NCBI Taxonomy" id="29559"/>
    <lineage>
        <taxon>Bacteria</taxon>
        <taxon>Bacillati</taxon>
        <taxon>Mycoplasmatota</taxon>
        <taxon>Mycoplasmoidales</taxon>
        <taxon>Metamycoplasmataceae</taxon>
        <taxon>Metamycoplasma</taxon>
    </lineage>
</organism>
<feature type="transmembrane region" description="Helical" evidence="1">
    <location>
        <begin position="124"/>
        <end position="147"/>
    </location>
</feature>
<accession>A0A4P1QG15</accession>
<keyword evidence="1" id="KW-0812">Transmembrane</keyword>
<evidence type="ECO:0008006" key="4">
    <source>
        <dbReference type="Google" id="ProtNLM"/>
    </source>
</evidence>
<feature type="transmembrane region" description="Helical" evidence="1">
    <location>
        <begin position="189"/>
        <end position="214"/>
    </location>
</feature>
<dbReference type="KEGG" id="mhyv:MHSN_01155"/>
<name>A0A4P1QG15_9BACT</name>
<protein>
    <recommendedName>
        <fullName evidence="4">Transmembrane protein</fullName>
    </recommendedName>
</protein>
<feature type="transmembrane region" description="Helical" evidence="1">
    <location>
        <begin position="41"/>
        <end position="62"/>
    </location>
</feature>
<dbReference type="RefSeq" id="WP_119863753.1">
    <property type="nucleotide sequence ID" value="NZ_CP008748.1"/>
</dbReference>
<feature type="transmembrane region" description="Helical" evidence="1">
    <location>
        <begin position="410"/>
        <end position="432"/>
    </location>
</feature>
<gene>
    <name evidence="2" type="ORF">MHSN_01155</name>
</gene>
<sequence length="494" mass="57684">METANNSSRHERLFQDKKLNTSLLTSYSSYVKNEKNNKWAFIYKIILILIFFSFSLTFMFLADRTIFGEKLFKIDDFLQIYTPTTLHTTAIALYRFTLLISVFVYSITRNYLNVYFQKELIKKYLPWYILYALISMSSMFTLIFFLSNDLMQNFYLMFICVPLFLLNLSYSLYIYFLKRKSDPILYGRIWPTLVSLVAQFIILVVSIILVYMTVKATIYPNAFLENNIIFNFFKNLFVNKSAKNFVIVISLALLLGILAIAVNITRIQFLLAKQYTYSFFKDQLVLVLTYLAATFIWFIKVFTIKVVDLGIVNHKIEYFYLFEILFGLILTSLYLAITFKKKLQPNGASINSLIFSLFQMLLWVSLLVVGLRSNIQLVNALNIFFISAMSLTMLVVYLKKTNSITITEMIFLITFLIAMVLSMFIFGINQYLLSKSNNIFYIINSSLYITQIFLVLNVVIAVSFFMFSAIKLIVILLKISKTKEKLKETAYEKK</sequence>
<feature type="transmembrane region" description="Helical" evidence="1">
    <location>
        <begin position="349"/>
        <end position="371"/>
    </location>
</feature>
<dbReference type="EMBL" id="CP008748">
    <property type="protein sequence ID" value="ASI53813.1"/>
    <property type="molecule type" value="Genomic_DNA"/>
</dbReference>
<reference evidence="2 3" key="1">
    <citation type="submission" date="2014-06" db="EMBL/GenBank/DDBJ databases">
        <title>The Whole Genome Sequence of Mycoplasma hyosynoviae strain ATCC 27095.</title>
        <authorList>
            <person name="Calcutt M.J."/>
            <person name="Foecking M.F."/>
        </authorList>
    </citation>
    <scope>NUCLEOTIDE SEQUENCE [LARGE SCALE GENOMIC DNA]</scope>
    <source>
        <strain evidence="2 3">M60</strain>
    </source>
</reference>
<feature type="transmembrane region" description="Helical" evidence="1">
    <location>
        <begin position="452"/>
        <end position="477"/>
    </location>
</feature>
<feature type="transmembrane region" description="Helical" evidence="1">
    <location>
        <begin position="92"/>
        <end position="112"/>
    </location>
</feature>
<keyword evidence="3" id="KW-1185">Reference proteome</keyword>
<dbReference type="AlphaFoldDB" id="A0A4P1QG15"/>
<evidence type="ECO:0000313" key="2">
    <source>
        <dbReference type="EMBL" id="ASI53813.1"/>
    </source>
</evidence>
<evidence type="ECO:0000256" key="1">
    <source>
        <dbReference type="SAM" id="Phobius"/>
    </source>
</evidence>
<feature type="transmembrane region" description="Helical" evidence="1">
    <location>
        <begin position="153"/>
        <end position="177"/>
    </location>
</feature>
<dbReference type="NCBIfam" id="NF045937">
    <property type="entry name" value="MSC_0624_12TM"/>
    <property type="match status" value="1"/>
</dbReference>
<keyword evidence="1" id="KW-0472">Membrane</keyword>
<keyword evidence="1" id="KW-1133">Transmembrane helix</keyword>
<feature type="transmembrane region" description="Helical" evidence="1">
    <location>
        <begin position="377"/>
        <end position="398"/>
    </location>
</feature>
<evidence type="ECO:0000313" key="3">
    <source>
        <dbReference type="Proteomes" id="UP000264882"/>
    </source>
</evidence>
<feature type="transmembrane region" description="Helical" evidence="1">
    <location>
        <begin position="245"/>
        <end position="264"/>
    </location>
</feature>
<proteinExistence type="predicted"/>